<dbReference type="EMBL" id="JAFNEN010000619">
    <property type="protein sequence ID" value="KAG8179559.1"/>
    <property type="molecule type" value="Genomic_DNA"/>
</dbReference>
<dbReference type="Proteomes" id="UP000827092">
    <property type="component" value="Unassembled WGS sequence"/>
</dbReference>
<proteinExistence type="predicted"/>
<evidence type="ECO:0000313" key="2">
    <source>
        <dbReference type="Proteomes" id="UP000827092"/>
    </source>
</evidence>
<evidence type="ECO:0000313" key="1">
    <source>
        <dbReference type="EMBL" id="KAG8179559.1"/>
    </source>
</evidence>
<protein>
    <submittedName>
        <fullName evidence="1">Uncharacterized protein</fullName>
    </submittedName>
</protein>
<comment type="caution">
    <text evidence="1">The sequence shown here is derived from an EMBL/GenBank/DDBJ whole genome shotgun (WGS) entry which is preliminary data.</text>
</comment>
<dbReference type="InterPro" id="IPR053231">
    <property type="entry name" value="GPCR_LN-TM7"/>
</dbReference>
<dbReference type="AlphaFoldDB" id="A0AAV6U7H9"/>
<accession>A0AAV6U7H9</accession>
<dbReference type="PANTHER" id="PTHR45902">
    <property type="entry name" value="LATROPHILIN RECEPTOR-LIKE PROTEIN A"/>
    <property type="match status" value="1"/>
</dbReference>
<keyword evidence="2" id="KW-1185">Reference proteome</keyword>
<gene>
    <name evidence="1" type="ORF">JTE90_016129</name>
</gene>
<name>A0AAV6U7H9_9ARAC</name>
<sequence length="326" mass="37200">MVDLNVVCRDLDSCRDNRTSDSLETYNCHCGPYCKDLDTCCIDSKFRPRWRQQPIYVAKCLPVYGRTDLSVFMVDECTKGWDSHFQEMCSSTGENRDDPFLAVPVTSLRSGMTYKNYYCAACNENPPEGQVAFWNVEVRGTSKSISELTDREIHYDYTQNSWTIQNDEVTWIPVNLTMQVPDSVQQAIRTCRTDGHVSTCSPDWKDASTAEKCSAYTALVNVRKDLGDSTSGRPVRYRNPHCAICNFEEAYALNCDETFTKQVELGVTRQTFFIGMFVLADEKRENKCNQGMVYDGLAKKCRRVRCRRNYTLKNGKCVPKSSVNGK</sequence>
<dbReference type="PANTHER" id="PTHR45902:SF1">
    <property type="entry name" value="LATROPHILIN RECEPTOR-LIKE PROTEIN A"/>
    <property type="match status" value="1"/>
</dbReference>
<organism evidence="1 2">
    <name type="scientific">Oedothorax gibbosus</name>
    <dbReference type="NCBI Taxonomy" id="931172"/>
    <lineage>
        <taxon>Eukaryota</taxon>
        <taxon>Metazoa</taxon>
        <taxon>Ecdysozoa</taxon>
        <taxon>Arthropoda</taxon>
        <taxon>Chelicerata</taxon>
        <taxon>Arachnida</taxon>
        <taxon>Araneae</taxon>
        <taxon>Araneomorphae</taxon>
        <taxon>Entelegynae</taxon>
        <taxon>Araneoidea</taxon>
        <taxon>Linyphiidae</taxon>
        <taxon>Erigoninae</taxon>
        <taxon>Oedothorax</taxon>
    </lineage>
</organism>
<reference evidence="1 2" key="1">
    <citation type="journal article" date="2022" name="Nat. Ecol. Evol.">
        <title>A masculinizing supergene underlies an exaggerated male reproductive morph in a spider.</title>
        <authorList>
            <person name="Hendrickx F."/>
            <person name="De Corte Z."/>
            <person name="Sonet G."/>
            <person name="Van Belleghem S.M."/>
            <person name="Kostlbacher S."/>
            <person name="Vangestel C."/>
        </authorList>
    </citation>
    <scope>NUCLEOTIDE SEQUENCE [LARGE SCALE GENOMIC DNA]</scope>
    <source>
        <strain evidence="1">W744_W776</strain>
    </source>
</reference>